<dbReference type="InterPro" id="IPR029061">
    <property type="entry name" value="THDP-binding"/>
</dbReference>
<evidence type="ECO:0000256" key="9">
    <source>
        <dbReference type="ARBA" id="ARBA00023052"/>
    </source>
</evidence>
<feature type="domain" description="Thiamine pyrophosphate enzyme central" evidence="14">
    <location>
        <begin position="202"/>
        <end position="321"/>
    </location>
</feature>
<evidence type="ECO:0000256" key="5">
    <source>
        <dbReference type="ARBA" id="ARBA00020054"/>
    </source>
</evidence>
<dbReference type="CDD" id="cd02005">
    <property type="entry name" value="TPP_PDC_IPDC"/>
    <property type="match status" value="1"/>
</dbReference>
<protein>
    <recommendedName>
        <fullName evidence="5">Alpha-keto-acid decarboxylase</fullName>
    </recommendedName>
</protein>
<organism evidence="17 18">
    <name type="scientific">Corynebacterium argentoratense DSM 44202</name>
    <dbReference type="NCBI Taxonomy" id="1348662"/>
    <lineage>
        <taxon>Bacteria</taxon>
        <taxon>Bacillati</taxon>
        <taxon>Actinomycetota</taxon>
        <taxon>Actinomycetes</taxon>
        <taxon>Mycobacteriales</taxon>
        <taxon>Corynebacteriaceae</taxon>
        <taxon>Corynebacterium</taxon>
    </lineage>
</organism>
<dbReference type="FunFam" id="3.40.50.970:FF:000019">
    <property type="entry name" value="Pyruvate decarboxylase isozyme"/>
    <property type="match status" value="1"/>
</dbReference>
<dbReference type="FunFam" id="3.40.50.970:FF:000024">
    <property type="entry name" value="Pyruvate decarboxylase isozyme"/>
    <property type="match status" value="1"/>
</dbReference>
<keyword evidence="8 11" id="KW-0460">Magnesium</keyword>
<dbReference type="GO" id="GO:0030976">
    <property type="term" value="F:thiamine pyrophosphate binding"/>
    <property type="evidence" value="ECO:0007669"/>
    <property type="project" value="InterPro"/>
</dbReference>
<comment type="function">
    <text evidence="3">Decarboxylates branched-chain and aromatic alpha-keto acids to aldehydes.</text>
</comment>
<dbReference type="InterPro" id="IPR012000">
    <property type="entry name" value="Thiamin_PyroP_enz_cen_dom"/>
</dbReference>
<dbReference type="PATRIC" id="fig|1348662.3.peg.587"/>
<dbReference type="Pfam" id="PF02776">
    <property type="entry name" value="TPP_enzyme_N"/>
    <property type="match status" value="1"/>
</dbReference>
<gene>
    <name evidence="17" type="ORF">CARG_02990</name>
</gene>
<dbReference type="eggNOG" id="COG3961">
    <property type="taxonomic scope" value="Bacteria"/>
</dbReference>
<evidence type="ECO:0000256" key="1">
    <source>
        <dbReference type="ARBA" id="ARBA00001920"/>
    </source>
</evidence>
<feature type="domain" description="Thiamine pyrophosphate enzyme TPP-binding" evidence="15">
    <location>
        <begin position="406"/>
        <end position="534"/>
    </location>
</feature>
<feature type="compositionally biased region" description="Low complexity" evidence="13">
    <location>
        <begin position="338"/>
        <end position="357"/>
    </location>
</feature>
<dbReference type="InterPro" id="IPR012110">
    <property type="entry name" value="PDC/IPDC-like"/>
</dbReference>
<dbReference type="Pfam" id="PF00205">
    <property type="entry name" value="TPP_enzyme_M"/>
    <property type="match status" value="1"/>
</dbReference>
<dbReference type="GeneID" id="78249423"/>
<dbReference type="Proteomes" id="UP000016943">
    <property type="component" value="Chromosome"/>
</dbReference>
<sequence length="560" mass="60444">MSTPTPYTVADYLFDRIAQTGVSDIFGVPGDFNLTFLDNILDNPALRWVGNNNELNAGYAADGYARLRGFAAMVTTFGVGELSAINATGGSYAENVPVLHIVGAPVRFSQDNHLKVHHTLADGNYRHFYEMASHVTCSQAWLTPDNAASEIDRVIRTMLIESRPGYLVLSPDVAAARIGQPVGNIREDVSEFTARNQLAAFEEAATEFLKGKKTTIVADRLIERYHAKQATGEFIASCDLPYATLPWSIGVVDNDSPRYVGAYWASVSPERTRAAVEDAERLITIGVLFTDTATAGFTADIEEADILAVDPHSARVGHTIYGPIAMADALPALTRAVAAAQPQPQPLKQAEPAEAAESNPDEQLRQDDLWEIITTWLPTDATLVADLGTSMFGLAGKPLPKGTESMGQPVWASIGFALPASLGASLAAPERRSVLVSGDGAAQLTVQEISTMLREKTNPIMVIINNEGYTVERAIHGPEAPYNDITTYHWDLVPAAMGGTEETTLVLKARTPNELKQALATAEATRDKLVMVEVIMDRDDIPTTLKNFAASVAKKPQPKN</sequence>
<evidence type="ECO:0000259" key="16">
    <source>
        <dbReference type="Pfam" id="PF02776"/>
    </source>
</evidence>
<feature type="region of interest" description="Disordered" evidence="13">
    <location>
        <begin position="338"/>
        <end position="364"/>
    </location>
</feature>
<evidence type="ECO:0000259" key="15">
    <source>
        <dbReference type="Pfam" id="PF02775"/>
    </source>
</evidence>
<dbReference type="PANTHER" id="PTHR43452">
    <property type="entry name" value="PYRUVATE DECARBOXYLASE"/>
    <property type="match status" value="1"/>
</dbReference>
<dbReference type="PIRSF" id="PIRSF036565">
    <property type="entry name" value="Pyruvt_ip_decrb"/>
    <property type="match status" value="1"/>
</dbReference>
<evidence type="ECO:0000256" key="6">
    <source>
        <dbReference type="ARBA" id="ARBA00022723"/>
    </source>
</evidence>
<dbReference type="PANTHER" id="PTHR43452:SF30">
    <property type="entry name" value="PYRUVATE DECARBOXYLASE ISOZYME 1-RELATED"/>
    <property type="match status" value="1"/>
</dbReference>
<comment type="cofactor">
    <cofactor evidence="2">
        <name>thiamine diphosphate</name>
        <dbReference type="ChEBI" id="CHEBI:58937"/>
    </cofactor>
</comment>
<dbReference type="PROSITE" id="PS00187">
    <property type="entry name" value="TPP_ENZYMES"/>
    <property type="match status" value="1"/>
</dbReference>
<evidence type="ECO:0000259" key="14">
    <source>
        <dbReference type="Pfam" id="PF00205"/>
    </source>
</evidence>
<dbReference type="Gene3D" id="3.40.50.1220">
    <property type="entry name" value="TPP-binding domain"/>
    <property type="match status" value="1"/>
</dbReference>
<dbReference type="OrthoDB" id="4959782at2"/>
<dbReference type="InterPro" id="IPR047214">
    <property type="entry name" value="TPP_PDC_IPDC"/>
</dbReference>
<dbReference type="GO" id="GO:0005829">
    <property type="term" value="C:cytosol"/>
    <property type="evidence" value="ECO:0007669"/>
    <property type="project" value="TreeGrafter"/>
</dbReference>
<comment type="cofactor">
    <cofactor evidence="11">
        <name>Mg(2+)</name>
        <dbReference type="ChEBI" id="CHEBI:18420"/>
    </cofactor>
    <text evidence="11">Binds 1 Mg(2+) per subunit.</text>
</comment>
<evidence type="ECO:0000256" key="4">
    <source>
        <dbReference type="ARBA" id="ARBA00007812"/>
    </source>
</evidence>
<dbReference type="GO" id="GO:0000949">
    <property type="term" value="P:aromatic amino acid family catabolic process to alcohol via Ehrlich pathway"/>
    <property type="evidence" value="ECO:0007669"/>
    <property type="project" value="TreeGrafter"/>
</dbReference>
<dbReference type="InterPro" id="IPR047213">
    <property type="entry name" value="TPP_PYR_PDC_IPDC-like"/>
</dbReference>
<keyword evidence="6 11" id="KW-0479">Metal-binding</keyword>
<dbReference type="InterPro" id="IPR000399">
    <property type="entry name" value="TPP-bd_CS"/>
</dbReference>
<feature type="binding site" evidence="11">
    <location>
        <position position="466"/>
    </location>
    <ligand>
        <name>Mg(2+)</name>
        <dbReference type="ChEBI" id="CHEBI:18420"/>
    </ligand>
</feature>
<reference evidence="17 18" key="1">
    <citation type="journal article" date="2013" name="Genome Announc.">
        <title>Whole-Genome Sequence of the Clinical Strain Corynebacterium argentoratense DSM 44202, Isolated from a Human Throat Specimen.</title>
        <authorList>
            <person name="Bomholt C."/>
            <person name="Glaub A."/>
            <person name="Gravermann K."/>
            <person name="Albersmeier A."/>
            <person name="Brinkrolf K."/>
            <person name="Ruckert C."/>
            <person name="Tauch A."/>
        </authorList>
    </citation>
    <scope>NUCLEOTIDE SEQUENCE [LARGE SCALE GENOMIC DNA]</scope>
    <source>
        <strain evidence="17">DSM 44202</strain>
    </source>
</reference>
<dbReference type="HOGENOM" id="CLU_013748_0_2_11"/>
<dbReference type="InterPro" id="IPR029035">
    <property type="entry name" value="DHS-like_NAD/FAD-binding_dom"/>
</dbReference>
<evidence type="ECO:0000256" key="10">
    <source>
        <dbReference type="ARBA" id="ARBA00023239"/>
    </source>
</evidence>
<evidence type="ECO:0000256" key="7">
    <source>
        <dbReference type="ARBA" id="ARBA00022793"/>
    </source>
</evidence>
<evidence type="ECO:0000256" key="13">
    <source>
        <dbReference type="SAM" id="MobiDB-lite"/>
    </source>
</evidence>
<feature type="binding site" evidence="11">
    <location>
        <position position="468"/>
    </location>
    <ligand>
        <name>Mg(2+)</name>
        <dbReference type="ChEBI" id="CHEBI:18420"/>
    </ligand>
</feature>
<name>U3GTG4_9CORY</name>
<dbReference type="RefSeq" id="WP_020975901.1">
    <property type="nucleotide sequence ID" value="NC_022198.1"/>
</dbReference>
<dbReference type="AlphaFoldDB" id="U3GTG4"/>
<evidence type="ECO:0000313" key="18">
    <source>
        <dbReference type="Proteomes" id="UP000016943"/>
    </source>
</evidence>
<accession>U3GTG4</accession>
<dbReference type="Gene3D" id="3.40.50.970">
    <property type="match status" value="2"/>
</dbReference>
<proteinExistence type="inferred from homology"/>
<keyword evidence="18" id="KW-1185">Reference proteome</keyword>
<dbReference type="SUPFAM" id="SSF52467">
    <property type="entry name" value="DHS-like NAD/FAD-binding domain"/>
    <property type="match status" value="1"/>
</dbReference>
<comment type="cofactor">
    <cofactor evidence="1">
        <name>a metal cation</name>
        <dbReference type="ChEBI" id="CHEBI:25213"/>
    </cofactor>
</comment>
<keyword evidence="9 12" id="KW-0786">Thiamine pyrophosphate</keyword>
<evidence type="ECO:0000256" key="11">
    <source>
        <dbReference type="PIRSR" id="PIRSR036565-2"/>
    </source>
</evidence>
<feature type="binding site" evidence="11">
    <location>
        <position position="439"/>
    </location>
    <ligand>
        <name>Mg(2+)</name>
        <dbReference type="ChEBI" id="CHEBI:18420"/>
    </ligand>
</feature>
<dbReference type="GO" id="GO:0004737">
    <property type="term" value="F:pyruvate decarboxylase activity"/>
    <property type="evidence" value="ECO:0007669"/>
    <property type="project" value="TreeGrafter"/>
</dbReference>
<dbReference type="GO" id="GO:0000287">
    <property type="term" value="F:magnesium ion binding"/>
    <property type="evidence" value="ECO:0007669"/>
    <property type="project" value="InterPro"/>
</dbReference>
<feature type="domain" description="Thiamine pyrophosphate enzyme N-terminal TPP-binding" evidence="16">
    <location>
        <begin position="8"/>
        <end position="111"/>
    </location>
</feature>
<dbReference type="CDD" id="cd07038">
    <property type="entry name" value="TPP_PYR_PDC_IPDC_like"/>
    <property type="match status" value="1"/>
</dbReference>
<dbReference type="Pfam" id="PF02775">
    <property type="entry name" value="TPP_enzyme_C"/>
    <property type="match status" value="1"/>
</dbReference>
<dbReference type="EMBL" id="CP006365">
    <property type="protein sequence ID" value="AGU14750.1"/>
    <property type="molecule type" value="Genomic_DNA"/>
</dbReference>
<dbReference type="STRING" id="1348662.CARG_02990"/>
<evidence type="ECO:0000256" key="3">
    <source>
        <dbReference type="ARBA" id="ARBA00002938"/>
    </source>
</evidence>
<dbReference type="InterPro" id="IPR012001">
    <property type="entry name" value="Thiamin_PyroP_enz_TPP-bd_dom"/>
</dbReference>
<evidence type="ECO:0000256" key="2">
    <source>
        <dbReference type="ARBA" id="ARBA00001964"/>
    </source>
</evidence>
<dbReference type="InterPro" id="IPR011766">
    <property type="entry name" value="TPP_enzyme_TPP-bd"/>
</dbReference>
<keyword evidence="10" id="KW-0456">Lyase</keyword>
<keyword evidence="7" id="KW-0210">Decarboxylase</keyword>
<dbReference type="SUPFAM" id="SSF52518">
    <property type="entry name" value="Thiamin diphosphate-binding fold (THDP-binding)"/>
    <property type="match status" value="2"/>
</dbReference>
<evidence type="ECO:0000256" key="8">
    <source>
        <dbReference type="ARBA" id="ARBA00022842"/>
    </source>
</evidence>
<comment type="similarity">
    <text evidence="4 12">Belongs to the TPP enzyme family.</text>
</comment>
<evidence type="ECO:0000313" key="17">
    <source>
        <dbReference type="EMBL" id="AGU14750.1"/>
    </source>
</evidence>
<dbReference type="KEGG" id="caz:CARG_02990"/>
<evidence type="ECO:0000256" key="12">
    <source>
        <dbReference type="RuleBase" id="RU362132"/>
    </source>
</evidence>